<name>A0A9Q2CYK3_9STAP</name>
<evidence type="ECO:0000259" key="6">
    <source>
        <dbReference type="Pfam" id="PF05199"/>
    </source>
</evidence>
<evidence type="ECO:0000256" key="1">
    <source>
        <dbReference type="ARBA" id="ARBA00010790"/>
    </source>
</evidence>
<gene>
    <name evidence="7" type="ORF">HNQ45_000739</name>
</gene>
<evidence type="ECO:0000256" key="4">
    <source>
        <dbReference type="ARBA" id="ARBA00023002"/>
    </source>
</evidence>
<dbReference type="SUPFAM" id="SSF51905">
    <property type="entry name" value="FAD/NAD(P)-binding domain"/>
    <property type="match status" value="1"/>
</dbReference>
<keyword evidence="3" id="KW-0274">FAD</keyword>
<dbReference type="InterPro" id="IPR036188">
    <property type="entry name" value="FAD/NAD-bd_sf"/>
</dbReference>
<keyword evidence="2" id="KW-0285">Flavoprotein</keyword>
<evidence type="ECO:0000313" key="8">
    <source>
        <dbReference type="Proteomes" id="UP000579136"/>
    </source>
</evidence>
<dbReference type="GO" id="GO:0050660">
    <property type="term" value="F:flavin adenine dinucleotide binding"/>
    <property type="evidence" value="ECO:0007669"/>
    <property type="project" value="InterPro"/>
</dbReference>
<dbReference type="Pfam" id="PF05199">
    <property type="entry name" value="GMC_oxred_C"/>
    <property type="match status" value="1"/>
</dbReference>
<comment type="similarity">
    <text evidence="1">Belongs to the GMC oxidoreductase family.</text>
</comment>
<feature type="domain" description="Glucose-methanol-choline oxidoreductase C-terminal" evidence="6">
    <location>
        <begin position="432"/>
        <end position="556"/>
    </location>
</feature>
<dbReference type="InterPro" id="IPR007867">
    <property type="entry name" value="GMC_OxRtase_C"/>
</dbReference>
<protein>
    <submittedName>
        <fullName evidence="7">Gluconate 2-dehydrogenase alpha chain</fullName>
        <ecNumber evidence="7">1.1.99.3</ecNumber>
    </submittedName>
</protein>
<reference evidence="7 8" key="1">
    <citation type="submission" date="2020-08" db="EMBL/GenBank/DDBJ databases">
        <title>Genomic Encyclopedia of Type Strains, Phase IV (KMG-IV): sequencing the most valuable type-strain genomes for metagenomic binning, comparative biology and taxonomic classification.</title>
        <authorList>
            <person name="Goeker M."/>
        </authorList>
    </citation>
    <scope>NUCLEOTIDE SEQUENCE [LARGE SCALE GENOMIC DNA]</scope>
    <source>
        <strain evidence="7 8">DSM 19163</strain>
    </source>
</reference>
<accession>A0A9Q2CYK3</accession>
<keyword evidence="4 7" id="KW-0560">Oxidoreductase</keyword>
<dbReference type="Pfam" id="PF00732">
    <property type="entry name" value="GMC_oxred_N"/>
    <property type="match status" value="1"/>
</dbReference>
<dbReference type="PANTHER" id="PTHR46056">
    <property type="entry name" value="LONG-CHAIN-ALCOHOL OXIDASE"/>
    <property type="match status" value="1"/>
</dbReference>
<evidence type="ECO:0000256" key="3">
    <source>
        <dbReference type="ARBA" id="ARBA00022827"/>
    </source>
</evidence>
<dbReference type="EC" id="1.1.99.3" evidence="7"/>
<organism evidence="7 8">
    <name type="scientific">Nosocomiicoccus ampullae</name>
    <dbReference type="NCBI Taxonomy" id="489910"/>
    <lineage>
        <taxon>Bacteria</taxon>
        <taxon>Bacillati</taxon>
        <taxon>Bacillota</taxon>
        <taxon>Bacilli</taxon>
        <taxon>Bacillales</taxon>
        <taxon>Staphylococcaceae</taxon>
        <taxon>Nosocomiicoccus</taxon>
    </lineage>
</organism>
<dbReference type="PANTHER" id="PTHR46056:SF12">
    <property type="entry name" value="LONG-CHAIN-ALCOHOL OXIDASE"/>
    <property type="match status" value="1"/>
</dbReference>
<dbReference type="EMBL" id="JACHHF010000003">
    <property type="protein sequence ID" value="MBB5175864.1"/>
    <property type="molecule type" value="Genomic_DNA"/>
</dbReference>
<dbReference type="RefSeq" id="WP_183673543.1">
    <property type="nucleotide sequence ID" value="NZ_CBCRYX010000002.1"/>
</dbReference>
<dbReference type="GO" id="GO:0033717">
    <property type="term" value="F:gluconate 2-dehydrogenase (acceptor) activity"/>
    <property type="evidence" value="ECO:0007669"/>
    <property type="project" value="UniProtKB-EC"/>
</dbReference>
<dbReference type="AlphaFoldDB" id="A0A9Q2CYK3"/>
<dbReference type="Gene3D" id="3.50.50.60">
    <property type="entry name" value="FAD/NAD(P)-binding domain"/>
    <property type="match status" value="2"/>
</dbReference>
<feature type="domain" description="Glucose-methanol-choline oxidoreductase N-terminal" evidence="5">
    <location>
        <begin position="144"/>
        <end position="335"/>
    </location>
</feature>
<keyword evidence="8" id="KW-1185">Reference proteome</keyword>
<proteinExistence type="inferred from homology"/>
<evidence type="ECO:0000259" key="5">
    <source>
        <dbReference type="Pfam" id="PF00732"/>
    </source>
</evidence>
<evidence type="ECO:0000256" key="2">
    <source>
        <dbReference type="ARBA" id="ARBA00022630"/>
    </source>
</evidence>
<dbReference type="InterPro" id="IPR000172">
    <property type="entry name" value="GMC_OxRdtase_N"/>
</dbReference>
<comment type="caution">
    <text evidence="7">The sequence shown here is derived from an EMBL/GenBank/DDBJ whole genome shotgun (WGS) entry which is preliminary data.</text>
</comment>
<dbReference type="Proteomes" id="UP000579136">
    <property type="component" value="Unassembled WGS sequence"/>
</dbReference>
<evidence type="ECO:0000313" key="7">
    <source>
        <dbReference type="EMBL" id="MBB5175864.1"/>
    </source>
</evidence>
<dbReference type="SUPFAM" id="SSF54373">
    <property type="entry name" value="FAD-linked reductases, C-terminal domain"/>
    <property type="match status" value="1"/>
</dbReference>
<sequence>MAKKLDKVDVLTVGAGWTGGIVAAEAAKEGLKVVSLERGKKRGTEDYQHVHDELKYAIRYELMQDISKETLTFRNEPDQRALPMRQQGSFLLGDNVGGAGTHWNGWVYRFLPYDFEIETQTKEKYGEDRLQEDDGYRFRDWGITYDELEPYFTQFEETAGVGGTVNHFEGERSKDYPNGPMVQTKMMKMFEDATNDMGYHPHFLPSANMSEAYENPDGEKLNPCQYCAFCERFACEYDAKATPEVTVLKTAQRHDNFELRTHCNVVEILTDDDDDSKVTGVKYVDTLTKEEFIQPADIVVLTSYVFNNYKLLAVSDIGEQYDPKTEKGSLGRNYCYQTFGGARGFFDEQFNVFMGAGALGMSMDDFNGDNFDHEDLDFLHGGSITITQLGSRPIVTNPVPKGTPSWGADFKEESVKQYTRSLSVAGQCASSPHKDNYLDLDSDYKDEFGVPLVRLTYNFTDMDRKRTKYLAERCGEILEKMGAKKVDVDDELGDYDIVPYQSTHNTGGTIMGDDRETSVVNNWLQHWDRDNLFVVGAGNFAHNSGYNPTGTVGALAYRCAEGVIKYSKDKKRLEK</sequence>